<dbReference type="CDD" id="cd02440">
    <property type="entry name" value="AdoMet_MTases"/>
    <property type="match status" value="1"/>
</dbReference>
<dbReference type="InterPro" id="IPR002478">
    <property type="entry name" value="PUA"/>
</dbReference>
<dbReference type="Pfam" id="PF10672">
    <property type="entry name" value="Methyltrans_SAM"/>
    <property type="match status" value="1"/>
</dbReference>
<dbReference type="PANTHER" id="PTHR42873:SF1">
    <property type="entry name" value="S-ADENOSYLMETHIONINE-DEPENDENT METHYLTRANSFERASE DOMAIN-CONTAINING PROTEIN"/>
    <property type="match status" value="1"/>
</dbReference>
<evidence type="ECO:0000256" key="8">
    <source>
        <dbReference type="ARBA" id="ARBA00038091"/>
    </source>
</evidence>
<accession>A0A8J2UHD1</accession>
<dbReference type="EMBL" id="BMJC01000005">
    <property type="protein sequence ID" value="GGB16324.1"/>
    <property type="molecule type" value="Genomic_DNA"/>
</dbReference>
<reference evidence="10" key="1">
    <citation type="journal article" date="2014" name="Int. J. Syst. Evol. Microbiol.">
        <title>Complete genome sequence of Corynebacterium casei LMG S-19264T (=DSM 44701T), isolated from a smear-ripened cheese.</title>
        <authorList>
            <consortium name="US DOE Joint Genome Institute (JGI-PGF)"/>
            <person name="Walter F."/>
            <person name="Albersmeier A."/>
            <person name="Kalinowski J."/>
            <person name="Ruckert C."/>
        </authorList>
    </citation>
    <scope>NUCLEOTIDE SEQUENCE</scope>
    <source>
        <strain evidence="10">CGMCC 1.15448</strain>
    </source>
</reference>
<dbReference type="Proteomes" id="UP000607559">
    <property type="component" value="Unassembled WGS sequence"/>
</dbReference>
<dbReference type="Gene3D" id="3.40.50.150">
    <property type="entry name" value="Vaccinia Virus protein VP39"/>
    <property type="match status" value="1"/>
</dbReference>
<dbReference type="SUPFAM" id="SSF88697">
    <property type="entry name" value="PUA domain-like"/>
    <property type="match status" value="1"/>
</dbReference>
<dbReference type="CDD" id="cd21153">
    <property type="entry name" value="PUA_RlmI"/>
    <property type="match status" value="1"/>
</dbReference>
<dbReference type="AlphaFoldDB" id="A0A8J2UHD1"/>
<dbReference type="GO" id="GO:0003723">
    <property type="term" value="F:RNA binding"/>
    <property type="evidence" value="ECO:0007669"/>
    <property type="project" value="UniProtKB-KW"/>
</dbReference>
<gene>
    <name evidence="10" type="ORF">GCM10011511_45160</name>
</gene>
<dbReference type="InterPro" id="IPR041532">
    <property type="entry name" value="RlmI-like_PUA"/>
</dbReference>
<dbReference type="SUPFAM" id="SSF53335">
    <property type="entry name" value="S-adenosyl-L-methionine-dependent methyltransferases"/>
    <property type="match status" value="1"/>
</dbReference>
<dbReference type="Gene3D" id="3.30.750.80">
    <property type="entry name" value="RNA methyltransferase domain (HRMD) like"/>
    <property type="match status" value="1"/>
</dbReference>
<keyword evidence="11" id="KW-1185">Reference proteome</keyword>
<evidence type="ECO:0000256" key="6">
    <source>
        <dbReference type="ARBA" id="ARBA00022691"/>
    </source>
</evidence>
<dbReference type="GO" id="GO:0008168">
    <property type="term" value="F:methyltransferase activity"/>
    <property type="evidence" value="ECO:0007669"/>
    <property type="project" value="UniProtKB-KW"/>
</dbReference>
<dbReference type="Gene3D" id="2.30.130.10">
    <property type="entry name" value="PUA domain"/>
    <property type="match status" value="1"/>
</dbReference>
<dbReference type="SMART" id="SM00359">
    <property type="entry name" value="PUA"/>
    <property type="match status" value="1"/>
</dbReference>
<dbReference type="InterPro" id="IPR019614">
    <property type="entry name" value="SAM-dep_methyl-trfase"/>
</dbReference>
<comment type="similarity">
    <text evidence="8">Belongs to the methyltransferase superfamily. RlmI family.</text>
</comment>
<keyword evidence="6" id="KW-0949">S-adenosyl-L-methionine</keyword>
<organism evidence="10 11">
    <name type="scientific">Puia dinghuensis</name>
    <dbReference type="NCBI Taxonomy" id="1792502"/>
    <lineage>
        <taxon>Bacteria</taxon>
        <taxon>Pseudomonadati</taxon>
        <taxon>Bacteroidota</taxon>
        <taxon>Chitinophagia</taxon>
        <taxon>Chitinophagales</taxon>
        <taxon>Chitinophagaceae</taxon>
        <taxon>Puia</taxon>
    </lineage>
</organism>
<evidence type="ECO:0000256" key="7">
    <source>
        <dbReference type="ARBA" id="ARBA00022884"/>
    </source>
</evidence>
<proteinExistence type="inferred from homology"/>
<dbReference type="InterPro" id="IPR029063">
    <property type="entry name" value="SAM-dependent_MTases_sf"/>
</dbReference>
<dbReference type="GO" id="GO:0005737">
    <property type="term" value="C:cytoplasm"/>
    <property type="evidence" value="ECO:0007669"/>
    <property type="project" value="UniProtKB-SubCell"/>
</dbReference>
<keyword evidence="7" id="KW-0694">RNA-binding</keyword>
<dbReference type="InterPro" id="IPR036974">
    <property type="entry name" value="PUA_sf"/>
</dbReference>
<dbReference type="InterPro" id="IPR015947">
    <property type="entry name" value="PUA-like_sf"/>
</dbReference>
<protein>
    <submittedName>
        <fullName evidence="10">SAM-dependent methyltransferase</fullName>
    </submittedName>
</protein>
<reference evidence="10" key="2">
    <citation type="submission" date="2020-09" db="EMBL/GenBank/DDBJ databases">
        <authorList>
            <person name="Sun Q."/>
            <person name="Zhou Y."/>
        </authorList>
    </citation>
    <scope>NUCLEOTIDE SEQUENCE</scope>
    <source>
        <strain evidence="10">CGMCC 1.15448</strain>
    </source>
</reference>
<evidence type="ECO:0000313" key="10">
    <source>
        <dbReference type="EMBL" id="GGB16324.1"/>
    </source>
</evidence>
<feature type="domain" description="PUA" evidence="9">
    <location>
        <begin position="14"/>
        <end position="99"/>
    </location>
</feature>
<evidence type="ECO:0000259" key="9">
    <source>
        <dbReference type="SMART" id="SM00359"/>
    </source>
</evidence>
<name>A0A8J2UHD1_9BACT</name>
<keyword evidence="2" id="KW-0963">Cytoplasm</keyword>
<keyword evidence="3" id="KW-0698">rRNA processing</keyword>
<evidence type="ECO:0000256" key="1">
    <source>
        <dbReference type="ARBA" id="ARBA00004496"/>
    </source>
</evidence>
<evidence type="ECO:0000256" key="4">
    <source>
        <dbReference type="ARBA" id="ARBA00022603"/>
    </source>
</evidence>
<keyword evidence="5" id="KW-0808">Transferase</keyword>
<evidence type="ECO:0000256" key="2">
    <source>
        <dbReference type="ARBA" id="ARBA00022490"/>
    </source>
</evidence>
<dbReference type="PANTHER" id="PTHR42873">
    <property type="entry name" value="RIBOSOMAL RNA LARGE SUBUNIT METHYLTRANSFERASE"/>
    <property type="match status" value="1"/>
</dbReference>
<dbReference type="CDD" id="cd11572">
    <property type="entry name" value="RlmI_M_like"/>
    <property type="match status" value="1"/>
</dbReference>
<dbReference type="GO" id="GO:0032259">
    <property type="term" value="P:methylation"/>
    <property type="evidence" value="ECO:0007669"/>
    <property type="project" value="UniProtKB-KW"/>
</dbReference>
<dbReference type="GO" id="GO:0006364">
    <property type="term" value="P:rRNA processing"/>
    <property type="evidence" value="ECO:0007669"/>
    <property type="project" value="UniProtKB-KW"/>
</dbReference>
<evidence type="ECO:0000256" key="3">
    <source>
        <dbReference type="ARBA" id="ARBA00022552"/>
    </source>
</evidence>
<dbReference type="Pfam" id="PF17785">
    <property type="entry name" value="PUA_3"/>
    <property type="match status" value="1"/>
</dbReference>
<dbReference type="PROSITE" id="PS50890">
    <property type="entry name" value="PUA"/>
    <property type="match status" value="1"/>
</dbReference>
<comment type="subcellular location">
    <subcellularLocation>
        <location evidence="1">Cytoplasm</location>
    </subcellularLocation>
</comment>
<keyword evidence="4 10" id="KW-0489">Methyltransferase</keyword>
<comment type="caution">
    <text evidence="10">The sequence shown here is derived from an EMBL/GenBank/DDBJ whole genome shotgun (WGS) entry which is preliminary data.</text>
</comment>
<evidence type="ECO:0000256" key="5">
    <source>
        <dbReference type="ARBA" id="ARBA00022679"/>
    </source>
</evidence>
<evidence type="ECO:0000313" key="11">
    <source>
        <dbReference type="Proteomes" id="UP000607559"/>
    </source>
</evidence>
<sequence length="402" mass="45645">MLVPAPRRTFAAMTKVYLKKKISRRVENGHPWIFGNEVGTVEGDSAGGSIVDVYTHDKKLLGRGYINLQSQIAVRLLTRDKAETIDDAFFYSRLKEAWTYRQKLGYTENCRLVFGEADYLPALIIDKFNDYFVLQTLALGMDRWKPAIVDALQRIFQPKGIYERNDVPVRELEGLPQQKGFLSAPFDTQIIIQENGLRLHVDLENGQKTGYFLDQHDNRRAIRHIVKDGDVLGAFCYTGSFETHAGFYGARSVLGLDISENAVAQARRNAELNGLGEVCRYEAVNAFDALKQWSKDGRQYDVVMLDPPAFTKSRETIQKAITGYKEINLRGMKLVKKGGFLVTSSCTNLVQPELFLETIHLAAKDARRRLRQVTFQAQASDHPIIDGWENTNYLKFLIVQVL</sequence>